<name>A0A8X6MCS3_9ARAC</name>
<proteinExistence type="predicted"/>
<dbReference type="Proteomes" id="UP000886998">
    <property type="component" value="Unassembled WGS sequence"/>
</dbReference>
<reference evidence="2" key="1">
    <citation type="submission" date="2020-08" db="EMBL/GenBank/DDBJ databases">
        <title>Multicomponent nature underlies the extraordinary mechanical properties of spider dragline silk.</title>
        <authorList>
            <person name="Kono N."/>
            <person name="Nakamura H."/>
            <person name="Mori M."/>
            <person name="Yoshida Y."/>
            <person name="Ohtoshi R."/>
            <person name="Malay A.D."/>
            <person name="Moran D.A.P."/>
            <person name="Tomita M."/>
            <person name="Numata K."/>
            <person name="Arakawa K."/>
        </authorList>
    </citation>
    <scope>NUCLEOTIDE SEQUENCE</scope>
</reference>
<organism evidence="2 3">
    <name type="scientific">Trichonephila inaurata madagascariensis</name>
    <dbReference type="NCBI Taxonomy" id="2747483"/>
    <lineage>
        <taxon>Eukaryota</taxon>
        <taxon>Metazoa</taxon>
        <taxon>Ecdysozoa</taxon>
        <taxon>Arthropoda</taxon>
        <taxon>Chelicerata</taxon>
        <taxon>Arachnida</taxon>
        <taxon>Araneae</taxon>
        <taxon>Araneomorphae</taxon>
        <taxon>Entelegynae</taxon>
        <taxon>Araneoidea</taxon>
        <taxon>Nephilidae</taxon>
        <taxon>Trichonephila</taxon>
        <taxon>Trichonephila inaurata</taxon>
    </lineage>
</organism>
<accession>A0A8X6MCS3</accession>
<evidence type="ECO:0000313" key="3">
    <source>
        <dbReference type="Proteomes" id="UP000886998"/>
    </source>
</evidence>
<evidence type="ECO:0000313" key="2">
    <source>
        <dbReference type="EMBL" id="GFS40618.1"/>
    </source>
</evidence>
<keyword evidence="3" id="KW-1185">Reference proteome</keyword>
<protein>
    <submittedName>
        <fullName evidence="2">Uncharacterized protein</fullName>
    </submittedName>
</protein>
<feature type="region of interest" description="Disordered" evidence="1">
    <location>
        <begin position="20"/>
        <end position="61"/>
    </location>
</feature>
<feature type="compositionally biased region" description="Polar residues" evidence="1">
    <location>
        <begin position="20"/>
        <end position="33"/>
    </location>
</feature>
<gene>
    <name evidence="2" type="ORF">TNIN_144451</name>
</gene>
<sequence>MNELCPFLIEKLTKLTHYTPFSSRNRHTSPPSNEDSDLLRSTPMRIPIHPPGAMRETHPWTSMCQSSKGRDHWIIGRFRLLSSLFRP</sequence>
<dbReference type="EMBL" id="BMAV01025332">
    <property type="protein sequence ID" value="GFS40618.1"/>
    <property type="molecule type" value="Genomic_DNA"/>
</dbReference>
<dbReference type="AlphaFoldDB" id="A0A8X6MCS3"/>
<comment type="caution">
    <text evidence="2">The sequence shown here is derived from an EMBL/GenBank/DDBJ whole genome shotgun (WGS) entry which is preliminary data.</text>
</comment>
<evidence type="ECO:0000256" key="1">
    <source>
        <dbReference type="SAM" id="MobiDB-lite"/>
    </source>
</evidence>